<reference evidence="2 3" key="1">
    <citation type="submission" date="2021-04" db="EMBL/GenBank/DDBJ databases">
        <authorList>
            <person name="De Guttry C."/>
            <person name="Zahm M."/>
            <person name="Klopp C."/>
            <person name="Cabau C."/>
            <person name="Louis A."/>
            <person name="Berthelot C."/>
            <person name="Parey E."/>
            <person name="Roest Crollius H."/>
            <person name="Montfort J."/>
            <person name="Robinson-Rechavi M."/>
            <person name="Bucao C."/>
            <person name="Bouchez O."/>
            <person name="Gislard M."/>
            <person name="Lluch J."/>
            <person name="Milhes M."/>
            <person name="Lampietro C."/>
            <person name="Lopez Roques C."/>
            <person name="Donnadieu C."/>
            <person name="Braasch I."/>
            <person name="Desvignes T."/>
            <person name="Postlethwait J."/>
            <person name="Bobe J."/>
            <person name="Wedekind C."/>
            <person name="Guiguen Y."/>
        </authorList>
    </citation>
    <scope>NUCLEOTIDE SEQUENCE [LARGE SCALE GENOMIC DNA]</scope>
    <source>
        <strain evidence="2">Cs_M1</strain>
        <tissue evidence="2">Blood</tissue>
    </source>
</reference>
<comment type="caution">
    <text evidence="2">The sequence shown here is derived from an EMBL/GenBank/DDBJ whole genome shotgun (WGS) entry which is preliminary data.</text>
</comment>
<dbReference type="Proteomes" id="UP001356427">
    <property type="component" value="Unassembled WGS sequence"/>
</dbReference>
<gene>
    <name evidence="2" type="ORF">J4Q44_G00152010</name>
</gene>
<protein>
    <submittedName>
        <fullName evidence="2">Uncharacterized protein</fullName>
    </submittedName>
</protein>
<dbReference type="AlphaFoldDB" id="A0AAN8LKH2"/>
<name>A0AAN8LKH2_9TELE</name>
<organism evidence="2 3">
    <name type="scientific">Coregonus suidteri</name>
    <dbReference type="NCBI Taxonomy" id="861788"/>
    <lineage>
        <taxon>Eukaryota</taxon>
        <taxon>Metazoa</taxon>
        <taxon>Chordata</taxon>
        <taxon>Craniata</taxon>
        <taxon>Vertebrata</taxon>
        <taxon>Euteleostomi</taxon>
        <taxon>Actinopterygii</taxon>
        <taxon>Neopterygii</taxon>
        <taxon>Teleostei</taxon>
        <taxon>Protacanthopterygii</taxon>
        <taxon>Salmoniformes</taxon>
        <taxon>Salmonidae</taxon>
        <taxon>Coregoninae</taxon>
        <taxon>Coregonus</taxon>
    </lineage>
</organism>
<dbReference type="EMBL" id="JAGTTL010000013">
    <property type="protein sequence ID" value="KAK6313742.1"/>
    <property type="molecule type" value="Genomic_DNA"/>
</dbReference>
<keyword evidence="3" id="KW-1185">Reference proteome</keyword>
<feature type="region of interest" description="Disordered" evidence="1">
    <location>
        <begin position="70"/>
        <end position="95"/>
    </location>
</feature>
<sequence>MPLKIPYNKKIIITRYLTVLLHSLTFTPPLRSGNPGLFTLLPRVRNAHRERCKLRAAQQLECSTILDWKSKPQSKRQPPSPPEDRRNNEAPTSCGRGEARAAVSCPAVGWELLGAAGSCWELLGAAERLRMQQAGREAGLWKQQSWGWLWLWFWLLQMSCQAAAGRRETSASVLRSWGSKSKYFTDV</sequence>
<evidence type="ECO:0000313" key="2">
    <source>
        <dbReference type="EMBL" id="KAK6313742.1"/>
    </source>
</evidence>
<evidence type="ECO:0000313" key="3">
    <source>
        <dbReference type="Proteomes" id="UP001356427"/>
    </source>
</evidence>
<evidence type="ECO:0000256" key="1">
    <source>
        <dbReference type="SAM" id="MobiDB-lite"/>
    </source>
</evidence>
<accession>A0AAN8LKH2</accession>
<proteinExistence type="predicted"/>